<dbReference type="InterPro" id="IPR000160">
    <property type="entry name" value="GGDEF_dom"/>
</dbReference>
<dbReference type="InterPro" id="IPR013655">
    <property type="entry name" value="PAS_fold_3"/>
</dbReference>
<reference evidence="6 7" key="1">
    <citation type="journal article" date="2011" name="J. Bacteriol.">
        <title>Complete genome sequence of seawater bacterium Glaciecola nitratireducens FR1064T.</title>
        <authorList>
            <person name="Bian F."/>
            <person name="Qin Q.L."/>
            <person name="Xie B.B."/>
            <person name="Shu Y.L."/>
            <person name="Zhang X.Y."/>
            <person name="Yu Y."/>
            <person name="Chen B."/>
            <person name="Chen X.L."/>
            <person name="Zhou B.C."/>
            <person name="Zhang Y.Z."/>
        </authorList>
    </citation>
    <scope>NUCLEOTIDE SEQUENCE [LARGE SCALE GENOMIC DNA]</scope>
    <source>
        <strain evidence="7">JCM 12485 / KCTC 12276 / FR1064</strain>
    </source>
</reference>
<keyword evidence="2" id="KW-0812">Transmembrane</keyword>
<dbReference type="EMBL" id="CP003060">
    <property type="protein sequence ID" value="AEP29661.1"/>
    <property type="molecule type" value="Genomic_DNA"/>
</dbReference>
<dbReference type="InterPro" id="IPR029787">
    <property type="entry name" value="Nucleotide_cyclase"/>
</dbReference>
<dbReference type="Pfam" id="PF00563">
    <property type="entry name" value="EAL"/>
    <property type="match status" value="1"/>
</dbReference>
<dbReference type="SUPFAM" id="SSF55073">
    <property type="entry name" value="Nucleotide cyclase"/>
    <property type="match status" value="1"/>
</dbReference>
<dbReference type="InterPro" id="IPR035919">
    <property type="entry name" value="EAL_sf"/>
</dbReference>
<dbReference type="Gene3D" id="2.130.10.10">
    <property type="entry name" value="YVTN repeat-like/Quinoprotein amine dehydrogenase"/>
    <property type="match status" value="3"/>
</dbReference>
<dbReference type="SUPFAM" id="SSF63829">
    <property type="entry name" value="Calcium-dependent phosphotriesterase"/>
    <property type="match status" value="2"/>
</dbReference>
<dbReference type="FunFam" id="3.30.70.270:FF:000001">
    <property type="entry name" value="Diguanylate cyclase domain protein"/>
    <property type="match status" value="1"/>
</dbReference>
<evidence type="ECO:0000256" key="2">
    <source>
        <dbReference type="SAM" id="Phobius"/>
    </source>
</evidence>
<evidence type="ECO:0000259" key="5">
    <source>
        <dbReference type="PROSITE" id="PS50887"/>
    </source>
</evidence>
<dbReference type="SUPFAM" id="SSF101898">
    <property type="entry name" value="NHL repeat"/>
    <property type="match status" value="1"/>
</dbReference>
<dbReference type="InterPro" id="IPR043128">
    <property type="entry name" value="Rev_trsase/Diguanyl_cyclase"/>
</dbReference>
<comment type="cofactor">
    <cofactor evidence="1">
        <name>Mg(2+)</name>
        <dbReference type="ChEBI" id="CHEBI:18420"/>
    </cofactor>
</comment>
<dbReference type="Pfam" id="PF00990">
    <property type="entry name" value="GGDEF"/>
    <property type="match status" value="1"/>
</dbReference>
<dbReference type="PROSITE" id="PS50887">
    <property type="entry name" value="GGDEF"/>
    <property type="match status" value="1"/>
</dbReference>
<dbReference type="PANTHER" id="PTHR44757">
    <property type="entry name" value="DIGUANYLATE CYCLASE DGCP"/>
    <property type="match status" value="1"/>
</dbReference>
<sequence>MLMSSIKNLTYQCVVDVKGSMDKYKTLRMSLFQHKLVIGLCFFVAFFSLTFPSPALSELKALVEQPRLFHLDTSDGLSQDTIYDLHIDPYGFLWIANEEGLNRFDGHKVIQVPGSQGEFLNNPVYDIYEDSRKNLWISTGLNGVFKLTPQSRESERIIGVNYLDDPDWLQYADLITEDDTGNIIIASNHQVDLYDYDTNKVLNLFTLTAEDVAQSIHIRTALKSGNMLLIGTSTSLISVNLLNGSIKKIYFLPPALESDVNNQYVKNLTQMPNGQLWIGTVRGLYSLSFSELKEFVLSDWSMPTTTIINSERNIWSIHFFDEQTLYVGTDLGLFKTDLSSSSFTFVFAPQQDNEDISDKSIRAIEVDENGIVWIGTRLNGAMLWSPSSTNFSTIYNTISARPENRLSHNNVLSLYQENESTLWVGTTNGLNKIDLGTGLIKQFLKSDAGAEHYNSSYITQILSINEGELWLRTGAGLVIFDTNTQKANDLSYLAPEYKHLLDSYSYSLTREGRSIIWSLTDLGLVRYDSTNSTAQLFDYEQLGINGDTTFATLGFDIRTSNLLLSGSANLLGFNTNTHKVSILHSVKMDGASRYITPTSWVRDSKNNFWVSYAGKALYQLDGNSFAQINEFNASNFLTTNLIYGLALDERDNLWFSSHSGIHEFNPQTNRLYTFQYMQGVSSSEFNEGAFTIIADGRLAYGSTKGITLFDPAKVSSMYTGDSRAPIITEIELATRRLNLPYKNLNDSEIVLEHDDMGLTIHFSSLNFGTAEAERFNYRLVSNDKVINFPGSVSNKIEISILGSGHHTLEIYEIGENAVPLRTAKLHIQVKYAPLWSPLAIAIYAILFFSALLWFIVRRNRVQASLADANKQILLYNNRLTSALKASNSDIWEWSSETKRINTPRLRNELGYNKNDTEFEDHLSLIHEVDRLQYLSAWRQFIRGEEELFDNTYRMKHANGDYLWFRDAGSISSAENEVITVTGTYTNVTENIASKERLKLFGDAFKHTRDWVLIFDREKQPLGANPSFYKAFGISENVDFQSQLKYIIDNQEGIKQRFILKLAGLKPGEHWKTELEFVVAGTKMTTLTDVNAIADENDDRLIEYYLVILTDITEQKEAQESLLKMANYDVLTGLINRSLLIEKLKQSISYARRHGTSLSVIFIDLDRFKPINDTFGHQAGDKVIVEIAQRIKHKLRDNDIVARLGGDEFVVVLEETQEIESVNNVVQELLILLEQPIYIGSHSVSVSGSAGIAMYPDDAIDAESLLRNADVAMYSAKELGKNGFQHFTATMNEKVQLDMLLQNKLKVAVARNEFENYYQPIIDVKNKKTVGFEMLMRWHSDNEAISPCVFIPIAEHLGLIVEMTIKAIERGLNDVAKWYEQGFRGYMAINLSAKQFSTRPDFEKILQLLNDYGLPASCLRFEITEGLLIDNNDKTIDYMHEMRALGFKISLDDFGTGYSSLRYLKDFPIDVLKIDKSFVDHIGVDKGTESIIESTLIMTKMLSMDTVAEGIETQLQVDFFNKTNCRFLQGFYFSKPVNHQKCYELLQKDWSYKFTSKKDSDKPLLKL</sequence>
<dbReference type="Gene3D" id="2.60.40.10">
    <property type="entry name" value="Immunoglobulins"/>
    <property type="match status" value="1"/>
</dbReference>
<accession>G4QGM4</accession>
<keyword evidence="2" id="KW-1133">Transmembrane helix</keyword>
<dbReference type="STRING" id="1085623.GNIT_1543"/>
<evidence type="ECO:0000259" key="3">
    <source>
        <dbReference type="PROSITE" id="PS50113"/>
    </source>
</evidence>
<dbReference type="PANTHER" id="PTHR44757:SF2">
    <property type="entry name" value="BIOFILM ARCHITECTURE MAINTENANCE PROTEIN MBAA"/>
    <property type="match status" value="1"/>
</dbReference>
<dbReference type="InterPro" id="IPR001633">
    <property type="entry name" value="EAL_dom"/>
</dbReference>
<dbReference type="InterPro" id="IPR052155">
    <property type="entry name" value="Biofilm_reg_signaling"/>
</dbReference>
<dbReference type="SUPFAM" id="SSF141868">
    <property type="entry name" value="EAL domain-like"/>
    <property type="match status" value="1"/>
</dbReference>
<name>G4QGM4_GLANF</name>
<dbReference type="eggNOG" id="COG5001">
    <property type="taxonomic scope" value="Bacteria"/>
</dbReference>
<evidence type="ECO:0000256" key="1">
    <source>
        <dbReference type="ARBA" id="ARBA00001946"/>
    </source>
</evidence>
<proteinExistence type="predicted"/>
<evidence type="ECO:0000313" key="6">
    <source>
        <dbReference type="EMBL" id="AEP29661.1"/>
    </source>
</evidence>
<dbReference type="PROSITE" id="PS50113">
    <property type="entry name" value="PAC"/>
    <property type="match status" value="1"/>
</dbReference>
<dbReference type="InterPro" id="IPR000700">
    <property type="entry name" value="PAS-assoc_C"/>
</dbReference>
<dbReference type="SUPFAM" id="SSF55785">
    <property type="entry name" value="PYP-like sensor domain (PAS domain)"/>
    <property type="match status" value="2"/>
</dbReference>
<dbReference type="HOGENOM" id="CLU_003758_1_1_6"/>
<dbReference type="Pfam" id="PF07494">
    <property type="entry name" value="Reg_prop"/>
    <property type="match status" value="1"/>
</dbReference>
<evidence type="ECO:0000313" key="7">
    <source>
        <dbReference type="Proteomes" id="UP000009282"/>
    </source>
</evidence>
<organism evidence="6 7">
    <name type="scientific">Glaciecola nitratireducens (strain JCM 12485 / KCTC 12276 / FR1064)</name>
    <dbReference type="NCBI Taxonomy" id="1085623"/>
    <lineage>
        <taxon>Bacteria</taxon>
        <taxon>Pseudomonadati</taxon>
        <taxon>Pseudomonadota</taxon>
        <taxon>Gammaproteobacteria</taxon>
        <taxon>Alteromonadales</taxon>
        <taxon>Alteromonadaceae</taxon>
        <taxon>Brumicola</taxon>
    </lineage>
</organism>
<dbReference type="Pfam" id="PF08447">
    <property type="entry name" value="PAS_3"/>
    <property type="match status" value="1"/>
</dbReference>
<dbReference type="Gene3D" id="3.30.70.270">
    <property type="match status" value="1"/>
</dbReference>
<dbReference type="PROSITE" id="PS50883">
    <property type="entry name" value="EAL"/>
    <property type="match status" value="1"/>
</dbReference>
<dbReference type="SMART" id="SM00052">
    <property type="entry name" value="EAL"/>
    <property type="match status" value="1"/>
</dbReference>
<keyword evidence="7" id="KW-1185">Reference proteome</keyword>
<dbReference type="NCBIfam" id="TIGR00254">
    <property type="entry name" value="GGDEF"/>
    <property type="match status" value="1"/>
</dbReference>
<dbReference type="Gene3D" id="3.30.450.20">
    <property type="entry name" value="PAS domain"/>
    <property type="match status" value="2"/>
</dbReference>
<dbReference type="SMART" id="SM00267">
    <property type="entry name" value="GGDEF"/>
    <property type="match status" value="1"/>
</dbReference>
<evidence type="ECO:0000259" key="4">
    <source>
        <dbReference type="PROSITE" id="PS50883"/>
    </source>
</evidence>
<feature type="transmembrane region" description="Helical" evidence="2">
    <location>
        <begin position="834"/>
        <end position="856"/>
    </location>
</feature>
<feature type="domain" description="EAL" evidence="4">
    <location>
        <begin position="1297"/>
        <end position="1549"/>
    </location>
</feature>
<keyword evidence="2" id="KW-0472">Membrane</keyword>
<protein>
    <submittedName>
        <fullName evidence="6">Diguanylate cyclase/phosphodiesterase</fullName>
    </submittedName>
</protein>
<dbReference type="CDD" id="cd01949">
    <property type="entry name" value="GGDEF"/>
    <property type="match status" value="1"/>
</dbReference>
<dbReference type="Proteomes" id="UP000009282">
    <property type="component" value="Chromosome"/>
</dbReference>
<dbReference type="GO" id="GO:0003824">
    <property type="term" value="F:catalytic activity"/>
    <property type="evidence" value="ECO:0007669"/>
    <property type="project" value="UniProtKB-ARBA"/>
</dbReference>
<dbReference type="CDD" id="cd01948">
    <property type="entry name" value="EAL"/>
    <property type="match status" value="1"/>
</dbReference>
<dbReference type="InterPro" id="IPR011110">
    <property type="entry name" value="Reg_prop"/>
</dbReference>
<feature type="domain" description="PAC" evidence="3">
    <location>
        <begin position="1068"/>
        <end position="1123"/>
    </location>
</feature>
<dbReference type="InterPro" id="IPR015943">
    <property type="entry name" value="WD40/YVTN_repeat-like_dom_sf"/>
</dbReference>
<gene>
    <name evidence="6" type="ordered locus">GNIT_1543</name>
</gene>
<dbReference type="Gene3D" id="3.20.20.450">
    <property type="entry name" value="EAL domain"/>
    <property type="match status" value="1"/>
</dbReference>
<dbReference type="InterPro" id="IPR013783">
    <property type="entry name" value="Ig-like_fold"/>
</dbReference>
<feature type="domain" description="GGDEF" evidence="5">
    <location>
        <begin position="1155"/>
        <end position="1288"/>
    </location>
</feature>
<dbReference type="InterPro" id="IPR035965">
    <property type="entry name" value="PAS-like_dom_sf"/>
</dbReference>
<dbReference type="KEGG" id="gni:GNIT_1543"/>